<evidence type="ECO:0000256" key="8">
    <source>
        <dbReference type="ARBA" id="ARBA00035655"/>
    </source>
</evidence>
<evidence type="ECO:0000313" key="11">
    <source>
        <dbReference type="Proteomes" id="UP000053902"/>
    </source>
</evidence>
<evidence type="ECO:0000256" key="3">
    <source>
        <dbReference type="ARBA" id="ARBA00022475"/>
    </source>
</evidence>
<dbReference type="InterPro" id="IPR047732">
    <property type="entry name" value="YedE-like"/>
</dbReference>
<feature type="transmembrane region" description="Helical" evidence="9">
    <location>
        <begin position="131"/>
        <end position="155"/>
    </location>
</feature>
<evidence type="ECO:0000256" key="7">
    <source>
        <dbReference type="ARBA" id="ARBA00023136"/>
    </source>
</evidence>
<feature type="transmembrane region" description="Helical" evidence="9">
    <location>
        <begin position="382"/>
        <end position="404"/>
    </location>
</feature>
<accession>A0A078LXA3</accession>
<feature type="transmembrane region" description="Helical" evidence="9">
    <location>
        <begin position="100"/>
        <end position="119"/>
    </location>
</feature>
<dbReference type="GO" id="GO:0005886">
    <property type="term" value="C:plasma membrane"/>
    <property type="evidence" value="ECO:0007669"/>
    <property type="project" value="UniProtKB-SubCell"/>
</dbReference>
<keyword evidence="5 9" id="KW-0812">Transmembrane</keyword>
<evidence type="ECO:0000256" key="5">
    <source>
        <dbReference type="ARBA" id="ARBA00022692"/>
    </source>
</evidence>
<keyword evidence="4" id="KW-0997">Cell inner membrane</keyword>
<keyword evidence="11" id="KW-1185">Reference proteome</keyword>
<dbReference type="HOGENOM" id="CLU_041737_0_0_6"/>
<dbReference type="PANTHER" id="PTHR30574:SF1">
    <property type="entry name" value="SULPHUR TRANSPORT DOMAIN-CONTAINING PROTEIN"/>
    <property type="match status" value="1"/>
</dbReference>
<keyword evidence="7 9" id="KW-0472">Membrane</keyword>
<comment type="subcellular location">
    <subcellularLocation>
        <location evidence="1">Cell inner membrane</location>
        <topology evidence="1">Multi-pass membrane protein</topology>
    </subcellularLocation>
</comment>
<evidence type="ECO:0000256" key="6">
    <source>
        <dbReference type="ARBA" id="ARBA00022989"/>
    </source>
</evidence>
<dbReference type="InterPro" id="IPR007272">
    <property type="entry name" value="Sulf_transp_TsuA/YedE"/>
</dbReference>
<keyword evidence="3" id="KW-1003">Cell membrane</keyword>
<feature type="transmembrane region" description="Helical" evidence="9">
    <location>
        <begin position="34"/>
        <end position="52"/>
    </location>
</feature>
<name>A0A078LXA3_9PSED</name>
<dbReference type="STRING" id="1499686.BN1079_01829"/>
<dbReference type="AlphaFoldDB" id="A0A078LXA3"/>
<evidence type="ECO:0000256" key="2">
    <source>
        <dbReference type="ARBA" id="ARBA00022448"/>
    </source>
</evidence>
<feature type="transmembrane region" description="Helical" evidence="9">
    <location>
        <begin position="313"/>
        <end position="335"/>
    </location>
</feature>
<proteinExistence type="inferred from homology"/>
<organism evidence="10 11">
    <name type="scientific">Pseudomonas saudiphocaensis</name>
    <dbReference type="NCBI Taxonomy" id="1499686"/>
    <lineage>
        <taxon>Bacteria</taxon>
        <taxon>Pseudomonadati</taxon>
        <taxon>Pseudomonadota</taxon>
        <taxon>Gammaproteobacteria</taxon>
        <taxon>Pseudomonadales</taxon>
        <taxon>Pseudomonadaceae</taxon>
        <taxon>Pseudomonas</taxon>
    </lineage>
</organism>
<comment type="similarity">
    <text evidence="8">Belongs to the TsuA/YedE (TC 9.B.102) family.</text>
</comment>
<keyword evidence="6 9" id="KW-1133">Transmembrane helix</keyword>
<feature type="transmembrane region" description="Helical" evidence="9">
    <location>
        <begin position="278"/>
        <end position="301"/>
    </location>
</feature>
<dbReference type="EMBL" id="CCSF01000001">
    <property type="protein sequence ID" value="CDZ94506.1"/>
    <property type="molecule type" value="Genomic_DNA"/>
</dbReference>
<evidence type="ECO:0000256" key="4">
    <source>
        <dbReference type="ARBA" id="ARBA00022519"/>
    </source>
</evidence>
<dbReference type="PANTHER" id="PTHR30574">
    <property type="entry name" value="INNER MEMBRANE PROTEIN YEDE"/>
    <property type="match status" value="1"/>
</dbReference>
<protein>
    <submittedName>
        <fullName evidence="10">Putative inner membrane protein</fullName>
    </submittedName>
</protein>
<dbReference type="Proteomes" id="UP000053902">
    <property type="component" value="Unassembled WGS sequence"/>
</dbReference>
<feature type="transmembrane region" description="Helical" evidence="9">
    <location>
        <begin position="342"/>
        <end position="362"/>
    </location>
</feature>
<gene>
    <name evidence="10" type="ORF">BN1079_01829</name>
</gene>
<evidence type="ECO:0000256" key="9">
    <source>
        <dbReference type="SAM" id="Phobius"/>
    </source>
</evidence>
<sequence>MRATFFGAAFAVAQKGSSMSILSEFRARYLVRFWSPIPALVALGVASAYYFAITGTFWAVTGEFTRWGGHVLAWFGFQPQEWSYFKLIGLQGTPLDRIDGVMIIGMLLGALCTALWANNVSLRWPTSKRRLVQGLIGGIIAGFGARLAMGCNLAAFFTGIPMFSLHAWAFMLATVGGAWVGVKICLLPFLRVPLKVGSQASSLFADPQAREQRNRMQVRLGVAVAAVAVAFAAWRFEVSIALGMAVLFGVVFGGLIERAQICFTSAARDLWTTGRTQIAYGILLGMAVACVGTFGAIMLGASAKIFWMGPNAVIGGLLFGIGIVLAGGCETGWMYRAMEGQVHFWVVGIGNVIGGTLVAVYWDELGTSLALPYPKIDLLEQMGPGTGLLFSFAGLALAMLLVHLNARRFQPKRSAALEPAQTESLA</sequence>
<feature type="transmembrane region" description="Helical" evidence="9">
    <location>
        <begin position="218"/>
        <end position="234"/>
    </location>
</feature>
<dbReference type="NCBIfam" id="NF033796">
    <property type="entry name" value="selen_YedE_FdhT"/>
    <property type="match status" value="1"/>
</dbReference>
<evidence type="ECO:0000256" key="1">
    <source>
        <dbReference type="ARBA" id="ARBA00004429"/>
    </source>
</evidence>
<keyword evidence="2" id="KW-0813">Transport</keyword>
<dbReference type="eggNOG" id="COG2391">
    <property type="taxonomic scope" value="Bacteria"/>
</dbReference>
<feature type="transmembrane region" description="Helical" evidence="9">
    <location>
        <begin position="167"/>
        <end position="190"/>
    </location>
</feature>
<feature type="transmembrane region" description="Helical" evidence="9">
    <location>
        <begin position="240"/>
        <end position="257"/>
    </location>
</feature>
<dbReference type="Pfam" id="PF04143">
    <property type="entry name" value="Sulf_transp"/>
    <property type="match status" value="2"/>
</dbReference>
<reference evidence="10 11" key="1">
    <citation type="submission" date="2014-07" db="EMBL/GenBank/DDBJ databases">
        <authorList>
            <person name="Urmite Genomes Urmite Genomes"/>
        </authorList>
    </citation>
    <scope>NUCLEOTIDE SEQUENCE [LARGE SCALE GENOMIC DNA]</scope>
    <source>
        <strain evidence="10 11">20_BN</strain>
    </source>
</reference>
<evidence type="ECO:0000313" key="10">
    <source>
        <dbReference type="EMBL" id="CDZ94506.1"/>
    </source>
</evidence>